<dbReference type="InterPro" id="IPR000873">
    <property type="entry name" value="AMP-dep_synth/lig_dom"/>
</dbReference>
<dbReference type="PANTHER" id="PTHR43767">
    <property type="entry name" value="LONG-CHAIN-FATTY-ACID--COA LIGASE"/>
    <property type="match status" value="1"/>
</dbReference>
<dbReference type="EMBL" id="NQWI01000031">
    <property type="protein sequence ID" value="PDW03384.1"/>
    <property type="molecule type" value="Genomic_DNA"/>
</dbReference>
<dbReference type="AlphaFoldDB" id="A0A2A6RJU0"/>
<dbReference type="Proteomes" id="UP000220527">
    <property type="component" value="Unassembled WGS sequence"/>
</dbReference>
<dbReference type="PANTHER" id="PTHR43767:SF1">
    <property type="entry name" value="NONRIBOSOMAL PEPTIDE SYNTHASE PES1 (EUROFUNG)-RELATED"/>
    <property type="match status" value="1"/>
</dbReference>
<organism evidence="2 3">
    <name type="scientific">Candidatus Viridilinea mediisalina</name>
    <dbReference type="NCBI Taxonomy" id="2024553"/>
    <lineage>
        <taxon>Bacteria</taxon>
        <taxon>Bacillati</taxon>
        <taxon>Chloroflexota</taxon>
        <taxon>Chloroflexia</taxon>
        <taxon>Chloroflexales</taxon>
        <taxon>Chloroflexineae</taxon>
        <taxon>Oscillochloridaceae</taxon>
        <taxon>Candidatus Viridilinea</taxon>
    </lineage>
</organism>
<dbReference type="RefSeq" id="WP_097643772.1">
    <property type="nucleotide sequence ID" value="NZ_NQWI01000031.1"/>
</dbReference>
<feature type="domain" description="AMP-dependent synthetase/ligase" evidence="1">
    <location>
        <begin position="19"/>
        <end position="405"/>
    </location>
</feature>
<dbReference type="Pfam" id="PF00501">
    <property type="entry name" value="AMP-binding"/>
    <property type="match status" value="1"/>
</dbReference>
<dbReference type="CDD" id="cd05910">
    <property type="entry name" value="FACL_like_1"/>
    <property type="match status" value="1"/>
</dbReference>
<evidence type="ECO:0000313" key="2">
    <source>
        <dbReference type="EMBL" id="PDW03384.1"/>
    </source>
</evidence>
<reference evidence="3" key="1">
    <citation type="submission" date="2017-08" db="EMBL/GenBank/DDBJ databases">
        <authorList>
            <person name="Grouzdev D.S."/>
            <person name="Gaisin V.A."/>
            <person name="Rysina M.S."/>
            <person name="Gorlenko V.M."/>
        </authorList>
    </citation>
    <scope>NUCLEOTIDE SEQUENCE [LARGE SCALE GENOMIC DNA]</scope>
    <source>
        <strain evidence="3">Kir15-3F</strain>
    </source>
</reference>
<dbReference type="PROSITE" id="PS00455">
    <property type="entry name" value="AMP_BINDING"/>
    <property type="match status" value="1"/>
</dbReference>
<sequence length="560" mass="60939">MLVTTPAKANIARHLPAMARERPDQVAVVMGEGRDRAGITIYRRLSFAELDRVSDRYAWGLSGIGLTQGTRVLSMVPAGLPLISMTFALMKLGAVPILIDPAMGRRNLVKCIEECEPQAMVGVPRAHVARMLFPRAFKTVQRSIMVGSRLAPFGDFNLADLSPPLDAPFPLAPVHANDDAAIIFTTGSTGVPKGVLYSHGMFEAQVRLLRNLFQLEPGEIEMPAFPLFALFNVALGCTSAIPPIDPTRPASCDPAAVVECIQDQAVTSTFGSPAIWRKVTTYCLEKNIRLPTLRRVMMAGAPVPADLHERFRAILDPLADTHTPYGATEALPIASINGREVQAANAARGGDPLAGTCVGRAVPEVTLRIIPITDEAIATWDETLALPAYQVGEIVVKGPAVTHRYINRPEATAKAKIAEGTTIWHRMGDLGYLDDEGRLWFYGRKSHRVETGPTHGTLYSEPVELVFNQNSAVARSALVGIGPSGAQEPVVIIEPREVRIMRDPAAVKILIGELRNLGARYPMTAPIQRFLLHPAFPVDIRHNAKIFREQLALWAAEQRG</sequence>
<dbReference type="OrthoDB" id="9781737at2"/>
<dbReference type="SUPFAM" id="SSF56801">
    <property type="entry name" value="Acetyl-CoA synthetase-like"/>
    <property type="match status" value="1"/>
</dbReference>
<comment type="caution">
    <text evidence="2">The sequence shown here is derived from an EMBL/GenBank/DDBJ whole genome shotgun (WGS) entry which is preliminary data.</text>
</comment>
<evidence type="ECO:0000259" key="1">
    <source>
        <dbReference type="Pfam" id="PF00501"/>
    </source>
</evidence>
<name>A0A2A6RJU0_9CHLR</name>
<dbReference type="Gene3D" id="3.40.50.12780">
    <property type="entry name" value="N-terminal domain of ligase-like"/>
    <property type="match status" value="1"/>
</dbReference>
<dbReference type="InterPro" id="IPR042099">
    <property type="entry name" value="ANL_N_sf"/>
</dbReference>
<dbReference type="InterPro" id="IPR050237">
    <property type="entry name" value="ATP-dep_AMP-bd_enzyme"/>
</dbReference>
<proteinExistence type="predicted"/>
<evidence type="ECO:0000313" key="3">
    <source>
        <dbReference type="Proteomes" id="UP000220527"/>
    </source>
</evidence>
<dbReference type="NCBIfam" id="NF006754">
    <property type="entry name" value="PRK09274.1"/>
    <property type="match status" value="1"/>
</dbReference>
<dbReference type="InterPro" id="IPR020845">
    <property type="entry name" value="AMP-binding_CS"/>
</dbReference>
<protein>
    <submittedName>
        <fullName evidence="2">Peptide synthase</fullName>
    </submittedName>
</protein>
<keyword evidence="3" id="KW-1185">Reference proteome</keyword>
<accession>A0A2A6RJU0</accession>
<gene>
    <name evidence="2" type="ORF">CJ255_09000</name>
</gene>